<evidence type="ECO:0000256" key="6">
    <source>
        <dbReference type="ARBA" id="ARBA00022519"/>
    </source>
</evidence>
<proteinExistence type="inferred from homology"/>
<dbReference type="GO" id="GO:0015891">
    <property type="term" value="P:siderophore transport"/>
    <property type="evidence" value="ECO:0007669"/>
    <property type="project" value="InterPro"/>
</dbReference>
<evidence type="ECO:0000313" key="17">
    <source>
        <dbReference type="Proteomes" id="UP000072421"/>
    </source>
</evidence>
<comment type="subunit">
    <text evidence="12">Homodimer. Forms a complex with the accessory proteins ExbB and ExbD.</text>
</comment>
<keyword evidence="13" id="KW-0735">Signal-anchor</keyword>
<dbReference type="InterPro" id="IPR051045">
    <property type="entry name" value="TonB-dependent_transducer"/>
</dbReference>
<dbReference type="AlphaFoldDB" id="A0A127P5N2"/>
<dbReference type="GO" id="GO:0030288">
    <property type="term" value="C:outer membrane-bounded periplasmic space"/>
    <property type="evidence" value="ECO:0007669"/>
    <property type="project" value="InterPro"/>
</dbReference>
<gene>
    <name evidence="16" type="ORF">CFter6_0415</name>
</gene>
<dbReference type="InterPro" id="IPR037682">
    <property type="entry name" value="TonB_C"/>
</dbReference>
<sequence length="224" mass="23621">MSGASPLPEPETSLRWPLALLIAGAVELTLIFLVLGTHAKPVAALLPAPVKIARLVTIADVPGEPDPAPTAPPQKLESPKPAIKPLPQPSPKPQADAAPVESKPELQVDSTQQEAPPAALPVVQRTQASIPAKADKPGTVRRGIVPLVRVEPDYPARALAANTEGVVVAHVTIEKDGSVSSVNIVRAQPPKIFDPEAIRALMRWKFSQNDGGTVGEVELHFTLN</sequence>
<evidence type="ECO:0000256" key="10">
    <source>
        <dbReference type="ARBA" id="ARBA00022989"/>
    </source>
</evidence>
<protein>
    <recommendedName>
        <fullName evidence="3 13">Protein TonB</fullName>
    </recommendedName>
</protein>
<feature type="domain" description="TonB C-terminal" evidence="15">
    <location>
        <begin position="139"/>
        <end position="224"/>
    </location>
</feature>
<evidence type="ECO:0000256" key="14">
    <source>
        <dbReference type="SAM" id="MobiDB-lite"/>
    </source>
</evidence>
<evidence type="ECO:0000256" key="4">
    <source>
        <dbReference type="ARBA" id="ARBA00022448"/>
    </source>
</evidence>
<keyword evidence="9 13" id="KW-0653">Protein transport</keyword>
<keyword evidence="10 13" id="KW-1133">Transmembrane helix</keyword>
<evidence type="ECO:0000256" key="11">
    <source>
        <dbReference type="ARBA" id="ARBA00023136"/>
    </source>
</evidence>
<comment type="similarity">
    <text evidence="2 13">Belongs to the TonB family.</text>
</comment>
<keyword evidence="6 13" id="KW-0997">Cell inner membrane</keyword>
<reference evidence="16 17" key="1">
    <citation type="submission" date="2015-11" db="EMBL/GenBank/DDBJ databases">
        <title>Exploring the genomic traits of fungus-feeding bacterial genus Collimonas.</title>
        <authorList>
            <person name="Song C."/>
            <person name="Schmidt R."/>
            <person name="de Jager V."/>
            <person name="Krzyzanowska D."/>
            <person name="Jongedijk E."/>
            <person name="Cankar K."/>
            <person name="Beekwilder J."/>
            <person name="van Veen A."/>
            <person name="de Boer W."/>
            <person name="van Veen J.A."/>
            <person name="Garbeva P."/>
        </authorList>
    </citation>
    <scope>NUCLEOTIDE SEQUENCE [LARGE SCALE GENOMIC DNA]</scope>
    <source>
        <strain evidence="16 17">Ter6</strain>
    </source>
</reference>
<dbReference type="PANTHER" id="PTHR33446">
    <property type="entry name" value="PROTEIN TONB-RELATED"/>
    <property type="match status" value="1"/>
</dbReference>
<evidence type="ECO:0000313" key="16">
    <source>
        <dbReference type="EMBL" id="AMO93146.1"/>
    </source>
</evidence>
<dbReference type="GO" id="GO:0055085">
    <property type="term" value="P:transmembrane transport"/>
    <property type="evidence" value="ECO:0007669"/>
    <property type="project" value="InterPro"/>
</dbReference>
<dbReference type="InterPro" id="IPR003538">
    <property type="entry name" value="TonB"/>
</dbReference>
<comment type="function">
    <text evidence="13">Interacts with outer membrane receptor proteins that carry out high-affinity binding and energy dependent uptake into the periplasmic space of specific substrates. It could act to transduce energy from the cytoplasmic membrane to specific energy-requiring processes in the outer membrane, resulting in the release into the periplasm of ligands bound by these outer membrane proteins.</text>
</comment>
<keyword evidence="8" id="KW-0677">Repeat</keyword>
<evidence type="ECO:0000256" key="9">
    <source>
        <dbReference type="ARBA" id="ARBA00022927"/>
    </source>
</evidence>
<dbReference type="GO" id="GO:0015031">
    <property type="term" value="P:protein transport"/>
    <property type="evidence" value="ECO:0007669"/>
    <property type="project" value="UniProtKB-UniRule"/>
</dbReference>
<accession>A0A127P5N2</accession>
<evidence type="ECO:0000256" key="2">
    <source>
        <dbReference type="ARBA" id="ARBA00006555"/>
    </source>
</evidence>
<dbReference type="InterPro" id="IPR006260">
    <property type="entry name" value="TonB/TolA_C"/>
</dbReference>
<evidence type="ECO:0000256" key="8">
    <source>
        <dbReference type="ARBA" id="ARBA00022737"/>
    </source>
</evidence>
<evidence type="ECO:0000256" key="12">
    <source>
        <dbReference type="ARBA" id="ARBA00025849"/>
    </source>
</evidence>
<keyword evidence="5 13" id="KW-1003">Cell membrane</keyword>
<name>A0A127P5N2_9BURK</name>
<comment type="subcellular location">
    <subcellularLocation>
        <location evidence="1 13">Cell inner membrane</location>
        <topology evidence="1 13">Single-pass membrane protein</topology>
        <orientation evidence="1 13">Periplasmic side</orientation>
    </subcellularLocation>
</comment>
<keyword evidence="11 13" id="KW-0472">Membrane</keyword>
<dbReference type="PRINTS" id="PR01374">
    <property type="entry name" value="TONBPROTEIN"/>
</dbReference>
<dbReference type="GO" id="GO:0098797">
    <property type="term" value="C:plasma membrane protein complex"/>
    <property type="evidence" value="ECO:0007669"/>
    <property type="project" value="TreeGrafter"/>
</dbReference>
<dbReference type="Proteomes" id="UP000072421">
    <property type="component" value="Chromosome"/>
</dbReference>
<evidence type="ECO:0000256" key="1">
    <source>
        <dbReference type="ARBA" id="ARBA00004383"/>
    </source>
</evidence>
<evidence type="ECO:0000256" key="5">
    <source>
        <dbReference type="ARBA" id="ARBA00022475"/>
    </source>
</evidence>
<dbReference type="GO" id="GO:0031992">
    <property type="term" value="F:energy transducer activity"/>
    <property type="evidence" value="ECO:0007669"/>
    <property type="project" value="InterPro"/>
</dbReference>
<evidence type="ECO:0000259" key="15">
    <source>
        <dbReference type="PROSITE" id="PS52015"/>
    </source>
</evidence>
<feature type="transmembrane region" description="Helical" evidence="13">
    <location>
        <begin position="16"/>
        <end position="35"/>
    </location>
</feature>
<dbReference type="PROSITE" id="PS52015">
    <property type="entry name" value="TONB_CTD"/>
    <property type="match status" value="1"/>
</dbReference>
<keyword evidence="7 13" id="KW-0812">Transmembrane</keyword>
<feature type="region of interest" description="Disordered" evidence="14">
    <location>
        <begin position="62"/>
        <end position="117"/>
    </location>
</feature>
<dbReference type="PATRIC" id="fig|158899.10.peg.415"/>
<dbReference type="EMBL" id="CP013232">
    <property type="protein sequence ID" value="AMO93146.1"/>
    <property type="molecule type" value="Genomic_DNA"/>
</dbReference>
<keyword evidence="4 13" id="KW-0813">Transport</keyword>
<dbReference type="Gene3D" id="3.30.2420.10">
    <property type="entry name" value="TonB"/>
    <property type="match status" value="1"/>
</dbReference>
<organism evidence="16">
    <name type="scientific">Collimonas fungivorans</name>
    <dbReference type="NCBI Taxonomy" id="158899"/>
    <lineage>
        <taxon>Bacteria</taxon>
        <taxon>Pseudomonadati</taxon>
        <taxon>Pseudomonadota</taxon>
        <taxon>Betaproteobacteria</taxon>
        <taxon>Burkholderiales</taxon>
        <taxon>Oxalobacteraceae</taxon>
        <taxon>Collimonas</taxon>
    </lineage>
</organism>
<dbReference type="NCBIfam" id="TIGR01352">
    <property type="entry name" value="tonB_Cterm"/>
    <property type="match status" value="1"/>
</dbReference>
<evidence type="ECO:0000256" key="7">
    <source>
        <dbReference type="ARBA" id="ARBA00022692"/>
    </source>
</evidence>
<dbReference type="SUPFAM" id="SSF74653">
    <property type="entry name" value="TolA/TonB C-terminal domain"/>
    <property type="match status" value="1"/>
</dbReference>
<evidence type="ECO:0000256" key="3">
    <source>
        <dbReference type="ARBA" id="ARBA00022362"/>
    </source>
</evidence>
<dbReference type="PANTHER" id="PTHR33446:SF8">
    <property type="entry name" value="PROTEIN TONB"/>
    <property type="match status" value="1"/>
</dbReference>
<dbReference type="Pfam" id="PF03544">
    <property type="entry name" value="TonB_C"/>
    <property type="match status" value="1"/>
</dbReference>
<evidence type="ECO:0000256" key="13">
    <source>
        <dbReference type="RuleBase" id="RU362123"/>
    </source>
</evidence>
<feature type="compositionally biased region" description="Pro residues" evidence="14">
    <location>
        <begin position="82"/>
        <end position="92"/>
    </location>
</feature>